<accession>G6EHG5</accession>
<dbReference type="Pfam" id="PF02823">
    <property type="entry name" value="ATP-synt_DE_N"/>
    <property type="match status" value="1"/>
</dbReference>
<evidence type="ECO:0000256" key="6">
    <source>
        <dbReference type="ARBA" id="ARBA00023065"/>
    </source>
</evidence>
<evidence type="ECO:0000256" key="1">
    <source>
        <dbReference type="ARBA" id="ARBA00003543"/>
    </source>
</evidence>
<comment type="similarity">
    <text evidence="3 9">Belongs to the ATPase epsilon chain family.</text>
</comment>
<dbReference type="NCBIfam" id="TIGR03166">
    <property type="entry name" value="alt_F1F0_F1_eps"/>
    <property type="match status" value="1"/>
</dbReference>
<comment type="caution">
    <text evidence="11">The sequence shown here is derived from an EMBL/GenBank/DDBJ whole genome shotgun (WGS) entry which is preliminary data.</text>
</comment>
<evidence type="ECO:0000313" key="11">
    <source>
        <dbReference type="EMBL" id="EHJ59454.1"/>
    </source>
</evidence>
<dbReference type="PATRIC" id="fig|1088721.3.peg.3730"/>
<feature type="domain" description="ATP synthase F1 complex delta/epsilon subunit N-terminal" evidence="10">
    <location>
        <begin position="5"/>
        <end position="74"/>
    </location>
</feature>
<keyword evidence="7 9" id="KW-0472">Membrane</keyword>
<evidence type="ECO:0000256" key="2">
    <source>
        <dbReference type="ARBA" id="ARBA00004184"/>
    </source>
</evidence>
<evidence type="ECO:0000313" key="12">
    <source>
        <dbReference type="Proteomes" id="UP000004030"/>
    </source>
</evidence>
<dbReference type="OrthoDB" id="272739at2"/>
<evidence type="ECO:0000256" key="3">
    <source>
        <dbReference type="ARBA" id="ARBA00005712"/>
    </source>
</evidence>
<keyword evidence="9" id="KW-1003">Cell membrane</keyword>
<reference evidence="11 12" key="1">
    <citation type="journal article" date="2012" name="J. Bacteriol.">
        <title>Genome sequence of benzo(a)pyrene-degrading bacterium Novosphingobium pentaromativorans US6-1.</title>
        <authorList>
            <person name="Luo Y.R."/>
            <person name="Kang S.G."/>
            <person name="Kim S.J."/>
            <person name="Kim M.R."/>
            <person name="Li N."/>
            <person name="Lee J.H."/>
            <person name="Kwon K.K."/>
        </authorList>
    </citation>
    <scope>NUCLEOTIDE SEQUENCE [LARGE SCALE GENOMIC DNA]</scope>
    <source>
        <strain evidence="11 12">US6-1</strain>
    </source>
</reference>
<dbReference type="RefSeq" id="WP_007014694.1">
    <property type="nucleotide sequence ID" value="NZ_AGFM01000058.1"/>
</dbReference>
<dbReference type="AlphaFoldDB" id="G6EHG5"/>
<dbReference type="GO" id="GO:0045259">
    <property type="term" value="C:proton-transporting ATP synthase complex"/>
    <property type="evidence" value="ECO:0007669"/>
    <property type="project" value="UniProtKB-KW"/>
</dbReference>
<proteinExistence type="inferred from homology"/>
<dbReference type="Gene3D" id="2.60.15.10">
    <property type="entry name" value="F0F1 ATP synthase delta/epsilon subunit, N-terminal"/>
    <property type="match status" value="1"/>
</dbReference>
<dbReference type="HAMAP" id="MF_00530">
    <property type="entry name" value="ATP_synth_epsil_bac"/>
    <property type="match status" value="1"/>
</dbReference>
<keyword evidence="12" id="KW-1185">Reference proteome</keyword>
<dbReference type="SUPFAM" id="SSF51344">
    <property type="entry name" value="Epsilon subunit of F1F0-ATP synthase N-terminal domain"/>
    <property type="match status" value="1"/>
</dbReference>
<gene>
    <name evidence="9" type="primary">atpC</name>
    <name evidence="11" type="ORF">NSU_3786</name>
</gene>
<keyword evidence="8 9" id="KW-0139">CF(1)</keyword>
<comment type="subcellular location">
    <subcellularLocation>
        <location evidence="9">Cell membrane</location>
        <topology evidence="9">Peripheral membrane protein</topology>
    </subcellularLocation>
    <subcellularLocation>
        <location evidence="2">Endomembrane system</location>
        <topology evidence="2">Peripheral membrane protein</topology>
    </subcellularLocation>
</comment>
<keyword evidence="5 9" id="KW-0375">Hydrogen ion transport</keyword>
<dbReference type="GO" id="GO:0046933">
    <property type="term" value="F:proton-transporting ATP synthase activity, rotational mechanism"/>
    <property type="evidence" value="ECO:0007669"/>
    <property type="project" value="UniProtKB-UniRule"/>
</dbReference>
<keyword evidence="6 9" id="KW-0406">Ion transport</keyword>
<evidence type="ECO:0000259" key="10">
    <source>
        <dbReference type="Pfam" id="PF02823"/>
    </source>
</evidence>
<dbReference type="GO" id="GO:0005524">
    <property type="term" value="F:ATP binding"/>
    <property type="evidence" value="ECO:0007669"/>
    <property type="project" value="UniProtKB-UniRule"/>
</dbReference>
<evidence type="ECO:0000256" key="8">
    <source>
        <dbReference type="ARBA" id="ARBA00023196"/>
    </source>
</evidence>
<dbReference type="NCBIfam" id="NF009981">
    <property type="entry name" value="PRK13447.1"/>
    <property type="match status" value="1"/>
</dbReference>
<sequence>MNDGLHLSIATPEASVVSVEGVRSVRAMDESGSFGLRPGHADLLTALPASVVRWCEADGTMRYCAVRGGVLTLSGGRHLAIACREAFCGERLDTLEAQVAAMRESQGEAERKARVAQTQLHARAVRQLMRYLRPGSGDPLRAILEGEVP</sequence>
<dbReference type="InterPro" id="IPR001469">
    <property type="entry name" value="ATP_synth_F1_dsu/esu"/>
</dbReference>
<evidence type="ECO:0000256" key="4">
    <source>
        <dbReference type="ARBA" id="ARBA00022448"/>
    </source>
</evidence>
<comment type="subunit">
    <text evidence="9">F-type ATPases have 2 components, CF(1) - the catalytic core - and CF(0) - the membrane proton channel. CF(1) has five subunits: alpha(3), beta(3), gamma(1), delta(1), epsilon(1). CF(0) has three main subunits: a, b and c.</text>
</comment>
<comment type="function">
    <text evidence="1 9">Produces ATP from ADP in the presence of a proton gradient across the membrane.</text>
</comment>
<keyword evidence="4 9" id="KW-0813">Transport</keyword>
<evidence type="ECO:0000256" key="7">
    <source>
        <dbReference type="ARBA" id="ARBA00023136"/>
    </source>
</evidence>
<keyword evidence="9" id="KW-0066">ATP synthesis</keyword>
<dbReference type="Proteomes" id="UP000004030">
    <property type="component" value="Unassembled WGS sequence"/>
</dbReference>
<dbReference type="InterPro" id="IPR024037">
    <property type="entry name" value="Alt_ATP_synth_F1_esu"/>
</dbReference>
<dbReference type="InterPro" id="IPR020546">
    <property type="entry name" value="ATP_synth_F1_dsu/esu_N"/>
</dbReference>
<evidence type="ECO:0000256" key="9">
    <source>
        <dbReference type="HAMAP-Rule" id="MF_00530"/>
    </source>
</evidence>
<dbReference type="EMBL" id="AGFM01000058">
    <property type="protein sequence ID" value="EHJ59454.1"/>
    <property type="molecule type" value="Genomic_DNA"/>
</dbReference>
<dbReference type="eggNOG" id="COG0355">
    <property type="taxonomic scope" value="Bacteria"/>
</dbReference>
<protein>
    <recommendedName>
        <fullName evidence="9">ATP synthase epsilon chain</fullName>
    </recommendedName>
    <alternativeName>
        <fullName evidence="9">ATP synthase F1 sector epsilon subunit</fullName>
    </alternativeName>
    <alternativeName>
        <fullName evidence="9">F-ATPase epsilon subunit</fullName>
    </alternativeName>
</protein>
<dbReference type="CDD" id="cd12152">
    <property type="entry name" value="F1-ATPase_delta"/>
    <property type="match status" value="1"/>
</dbReference>
<dbReference type="InterPro" id="IPR036771">
    <property type="entry name" value="ATPsynth_dsu/esu_N"/>
</dbReference>
<dbReference type="GO" id="GO:0012505">
    <property type="term" value="C:endomembrane system"/>
    <property type="evidence" value="ECO:0007669"/>
    <property type="project" value="UniProtKB-SubCell"/>
</dbReference>
<organism evidence="11 12">
    <name type="scientific">Novosphingobium pentaromativorans US6-1</name>
    <dbReference type="NCBI Taxonomy" id="1088721"/>
    <lineage>
        <taxon>Bacteria</taxon>
        <taxon>Pseudomonadati</taxon>
        <taxon>Pseudomonadota</taxon>
        <taxon>Alphaproteobacteria</taxon>
        <taxon>Sphingomonadales</taxon>
        <taxon>Sphingomonadaceae</taxon>
        <taxon>Novosphingobium</taxon>
    </lineage>
</organism>
<name>G6EHG5_9SPHN</name>
<evidence type="ECO:0000256" key="5">
    <source>
        <dbReference type="ARBA" id="ARBA00022781"/>
    </source>
</evidence>
<dbReference type="GO" id="GO:0005886">
    <property type="term" value="C:plasma membrane"/>
    <property type="evidence" value="ECO:0007669"/>
    <property type="project" value="UniProtKB-SubCell"/>
</dbReference>